<dbReference type="PANTHER" id="PTHR34201:SF1">
    <property type="entry name" value="GLYCINE-RICH PROTEIN"/>
    <property type="match status" value="1"/>
</dbReference>
<dbReference type="EnsemblPlants" id="Pp3c20_10580V3.2">
    <property type="protein sequence ID" value="Pp3c20_10580V3.2"/>
    <property type="gene ID" value="Pp3c20_10580"/>
</dbReference>
<protein>
    <submittedName>
        <fullName evidence="1">Uncharacterized protein</fullName>
    </submittedName>
</protein>
<dbReference type="AlphaFoldDB" id="A0A7I4C7T0"/>
<reference evidence="1 2" key="1">
    <citation type="journal article" date="2008" name="Science">
        <title>The Physcomitrella genome reveals evolutionary insights into the conquest of land by plants.</title>
        <authorList>
            <person name="Rensing S."/>
            <person name="Lang D."/>
            <person name="Zimmer A."/>
            <person name="Terry A."/>
            <person name="Salamov A."/>
            <person name="Shapiro H."/>
            <person name="Nishiyama T."/>
            <person name="Perroud P.-F."/>
            <person name="Lindquist E."/>
            <person name="Kamisugi Y."/>
            <person name="Tanahashi T."/>
            <person name="Sakakibara K."/>
            <person name="Fujita T."/>
            <person name="Oishi K."/>
            <person name="Shin-I T."/>
            <person name="Kuroki Y."/>
            <person name="Toyoda A."/>
            <person name="Suzuki Y."/>
            <person name="Hashimoto A."/>
            <person name="Yamaguchi K."/>
            <person name="Sugano A."/>
            <person name="Kohara Y."/>
            <person name="Fujiyama A."/>
            <person name="Anterola A."/>
            <person name="Aoki S."/>
            <person name="Ashton N."/>
            <person name="Barbazuk W.B."/>
            <person name="Barker E."/>
            <person name="Bennetzen J."/>
            <person name="Bezanilla M."/>
            <person name="Blankenship R."/>
            <person name="Cho S.H."/>
            <person name="Dutcher S."/>
            <person name="Estelle M."/>
            <person name="Fawcett J.A."/>
            <person name="Gundlach H."/>
            <person name="Hanada K."/>
            <person name="Heyl A."/>
            <person name="Hicks K.A."/>
            <person name="Hugh J."/>
            <person name="Lohr M."/>
            <person name="Mayer K."/>
            <person name="Melkozernov A."/>
            <person name="Murata T."/>
            <person name="Nelson D."/>
            <person name="Pils B."/>
            <person name="Prigge M."/>
            <person name="Reiss B."/>
            <person name="Renner T."/>
            <person name="Rombauts S."/>
            <person name="Rushton P."/>
            <person name="Sanderfoot A."/>
            <person name="Schween G."/>
            <person name="Shiu S.-H."/>
            <person name="Stueber K."/>
            <person name="Theodoulou F.L."/>
            <person name="Tu H."/>
            <person name="Van de Peer Y."/>
            <person name="Verrier P.J."/>
            <person name="Waters E."/>
            <person name="Wood A."/>
            <person name="Yang L."/>
            <person name="Cove D."/>
            <person name="Cuming A."/>
            <person name="Hasebe M."/>
            <person name="Lucas S."/>
            <person name="Mishler D.B."/>
            <person name="Reski R."/>
            <person name="Grigoriev I."/>
            <person name="Quatrano R.S."/>
            <person name="Boore J.L."/>
        </authorList>
    </citation>
    <scope>NUCLEOTIDE SEQUENCE [LARGE SCALE GENOMIC DNA]</scope>
    <source>
        <strain evidence="1 2">cv. Gransden 2004</strain>
    </source>
</reference>
<dbReference type="PANTHER" id="PTHR34201">
    <property type="entry name" value="GLYCINE-RICH PROTEIN"/>
    <property type="match status" value="1"/>
</dbReference>
<reference evidence="1 2" key="2">
    <citation type="journal article" date="2018" name="Plant J.">
        <title>The Physcomitrella patens chromosome-scale assembly reveals moss genome structure and evolution.</title>
        <authorList>
            <person name="Lang D."/>
            <person name="Ullrich K.K."/>
            <person name="Murat F."/>
            <person name="Fuchs J."/>
            <person name="Jenkins J."/>
            <person name="Haas F.B."/>
            <person name="Piednoel M."/>
            <person name="Gundlach H."/>
            <person name="Van Bel M."/>
            <person name="Meyberg R."/>
            <person name="Vives C."/>
            <person name="Morata J."/>
            <person name="Symeonidi A."/>
            <person name="Hiss M."/>
            <person name="Muchero W."/>
            <person name="Kamisugi Y."/>
            <person name="Saleh O."/>
            <person name="Blanc G."/>
            <person name="Decker E.L."/>
            <person name="van Gessel N."/>
            <person name="Grimwood J."/>
            <person name="Hayes R.D."/>
            <person name="Graham S.W."/>
            <person name="Gunter L.E."/>
            <person name="McDaniel S.F."/>
            <person name="Hoernstein S.N.W."/>
            <person name="Larsson A."/>
            <person name="Li F.W."/>
            <person name="Perroud P.F."/>
            <person name="Phillips J."/>
            <person name="Ranjan P."/>
            <person name="Rokshar D.S."/>
            <person name="Rothfels C.J."/>
            <person name="Schneider L."/>
            <person name="Shu S."/>
            <person name="Stevenson D.W."/>
            <person name="Thummler F."/>
            <person name="Tillich M."/>
            <person name="Villarreal Aguilar J.C."/>
            <person name="Widiez T."/>
            <person name="Wong G.K."/>
            <person name="Wymore A."/>
            <person name="Zhang Y."/>
            <person name="Zimmer A.D."/>
            <person name="Quatrano R.S."/>
            <person name="Mayer K.F.X."/>
            <person name="Goodstein D."/>
            <person name="Casacuberta J.M."/>
            <person name="Vandepoele K."/>
            <person name="Reski R."/>
            <person name="Cuming A.C."/>
            <person name="Tuskan G.A."/>
            <person name="Maumus F."/>
            <person name="Salse J."/>
            <person name="Schmutz J."/>
            <person name="Rensing S.A."/>
        </authorList>
    </citation>
    <scope>NUCLEOTIDE SEQUENCE [LARGE SCALE GENOMIC DNA]</scope>
    <source>
        <strain evidence="1 2">cv. Gransden 2004</strain>
    </source>
</reference>
<dbReference type="RefSeq" id="XP_073385229.1">
    <property type="nucleotide sequence ID" value="XM_073529128.1"/>
</dbReference>
<evidence type="ECO:0000313" key="1">
    <source>
        <dbReference type="EnsemblPlants" id="Pp3c20_10580V3.2"/>
    </source>
</evidence>
<dbReference type="InterPro" id="IPR053288">
    <property type="entry name" value="TGD_Bridge_Protein"/>
</dbReference>
<dbReference type="Gramene" id="Pp3c20_10580V3.2">
    <property type="protein sequence ID" value="Pp3c20_10580V3.2"/>
    <property type="gene ID" value="Pp3c20_10580"/>
</dbReference>
<dbReference type="EnsemblPlants" id="Pp3c20_10580V3.3">
    <property type="protein sequence ID" value="Pp3c20_10580V3.3"/>
    <property type="gene ID" value="Pp3c20_10580"/>
</dbReference>
<proteinExistence type="predicted"/>
<dbReference type="GeneID" id="112273001"/>
<evidence type="ECO:0000313" key="2">
    <source>
        <dbReference type="Proteomes" id="UP000006727"/>
    </source>
</evidence>
<accession>A0A7I4C7T0</accession>
<dbReference type="OrthoDB" id="1933362at2759"/>
<reference evidence="1" key="3">
    <citation type="submission" date="2020-12" db="UniProtKB">
        <authorList>
            <consortium name="EnsemblPlants"/>
        </authorList>
    </citation>
    <scope>IDENTIFICATION</scope>
</reference>
<keyword evidence="2" id="KW-1185">Reference proteome</keyword>
<organism evidence="1 2">
    <name type="scientific">Physcomitrium patens</name>
    <name type="common">Spreading-leaved earth moss</name>
    <name type="synonym">Physcomitrella patens</name>
    <dbReference type="NCBI Taxonomy" id="3218"/>
    <lineage>
        <taxon>Eukaryota</taxon>
        <taxon>Viridiplantae</taxon>
        <taxon>Streptophyta</taxon>
        <taxon>Embryophyta</taxon>
        <taxon>Bryophyta</taxon>
        <taxon>Bryophytina</taxon>
        <taxon>Bryopsida</taxon>
        <taxon>Funariidae</taxon>
        <taxon>Funariales</taxon>
        <taxon>Funariaceae</taxon>
        <taxon>Physcomitrium</taxon>
    </lineage>
</organism>
<gene>
    <name evidence="1" type="primary">LOC112273001</name>
</gene>
<dbReference type="Proteomes" id="UP000006727">
    <property type="component" value="Chromosome 20"/>
</dbReference>
<name>A0A7I4C7T0_PHYPA</name>
<sequence>MLILFRYHMLQNDSACHSCHSLISWCFYYFALLIQQYSYCQACTILTLCYNFSSAGAGIGLGFPGLQVGFGVGAGCGVGVGFDYGLGIGRAYDDSGSYSNVGMLPKRSIADSRGAMIGALLDDLVSGVKRALGSIQNDNGKRRR</sequence>
<dbReference type="Gramene" id="Pp3c20_10580V3.3">
    <property type="protein sequence ID" value="Pp3c20_10580V3.3"/>
    <property type="gene ID" value="Pp3c20_10580"/>
</dbReference>
<dbReference type="EMBL" id="ABEU02000020">
    <property type="status" value="NOT_ANNOTATED_CDS"/>
    <property type="molecule type" value="Genomic_DNA"/>
</dbReference>